<gene>
    <name evidence="4" type="ORF">OAN307_c06990</name>
</gene>
<dbReference type="Proteomes" id="UP000005307">
    <property type="component" value="Chromosome"/>
</dbReference>
<dbReference type="InterPro" id="IPR010426">
    <property type="entry name" value="MTTB_MeTrfase"/>
</dbReference>
<keyword evidence="3" id="KW-0808">Transferase</keyword>
<dbReference type="HOGENOM" id="CLU_2143293_0_0_5"/>
<evidence type="ECO:0000256" key="2">
    <source>
        <dbReference type="ARBA" id="ARBA00022603"/>
    </source>
</evidence>
<reference evidence="4 5" key="1">
    <citation type="journal article" date="2013" name="PLoS ONE">
        <title>Poles Apart: Arctic and Antarctic Octadecabacter strains Share High Genome Plasticity and a New Type of Xanthorhodopsin.</title>
        <authorList>
            <person name="Vollmers J."/>
            <person name="Voget S."/>
            <person name="Dietrich S."/>
            <person name="Gollnow K."/>
            <person name="Smits M."/>
            <person name="Meyer K."/>
            <person name="Brinkhoff T."/>
            <person name="Simon M."/>
            <person name="Daniel R."/>
        </authorList>
    </citation>
    <scope>NUCLEOTIDE SEQUENCE [LARGE SCALE GENOMIC DNA]</scope>
    <source>
        <strain evidence="4 5">307</strain>
    </source>
</reference>
<evidence type="ECO:0000256" key="3">
    <source>
        <dbReference type="ARBA" id="ARBA00022679"/>
    </source>
</evidence>
<sequence length="112" mass="12401">MLRASFEAFVLDDGMYGIEVREENLGFDAIRAAILGDGHFLGSNHIFNAIERDYHCPTLADREQPRTWAEAGAQDAWARAKICTMDILATHKPSYLTPSQDSKICAACNILA</sequence>
<dbReference type="OrthoDB" id="5418352at2"/>
<dbReference type="Gene3D" id="3.20.20.480">
    <property type="entry name" value="Trimethylamine methyltransferase-like"/>
    <property type="match status" value="1"/>
</dbReference>
<dbReference type="GO" id="GO:0032259">
    <property type="term" value="P:methylation"/>
    <property type="evidence" value="ECO:0007669"/>
    <property type="project" value="UniProtKB-KW"/>
</dbReference>
<evidence type="ECO:0000256" key="1">
    <source>
        <dbReference type="ARBA" id="ARBA00007137"/>
    </source>
</evidence>
<accession>M9R7Z7</accession>
<dbReference type="EMBL" id="CP003740">
    <property type="protein sequence ID" value="AGI66426.1"/>
    <property type="molecule type" value="Genomic_DNA"/>
</dbReference>
<name>M9R7Z7_9RHOB</name>
<protein>
    <submittedName>
        <fullName evidence="4">Uncharacterized protein</fullName>
    </submittedName>
</protein>
<dbReference type="STRING" id="391626.OAN307_c06990"/>
<keyword evidence="5" id="KW-1185">Reference proteome</keyword>
<keyword evidence="2" id="KW-0489">Methyltransferase</keyword>
<dbReference type="KEGG" id="oat:OAN307_c06990"/>
<evidence type="ECO:0000313" key="5">
    <source>
        <dbReference type="Proteomes" id="UP000005307"/>
    </source>
</evidence>
<dbReference type="InterPro" id="IPR038601">
    <property type="entry name" value="MttB-like_sf"/>
</dbReference>
<proteinExistence type="inferred from homology"/>
<dbReference type="GO" id="GO:0015948">
    <property type="term" value="P:methanogenesis"/>
    <property type="evidence" value="ECO:0007669"/>
    <property type="project" value="InterPro"/>
</dbReference>
<dbReference type="GO" id="GO:0008168">
    <property type="term" value="F:methyltransferase activity"/>
    <property type="evidence" value="ECO:0007669"/>
    <property type="project" value="UniProtKB-KW"/>
</dbReference>
<evidence type="ECO:0000313" key="4">
    <source>
        <dbReference type="EMBL" id="AGI66426.1"/>
    </source>
</evidence>
<dbReference type="Pfam" id="PF06253">
    <property type="entry name" value="MTTB"/>
    <property type="match status" value="1"/>
</dbReference>
<organism evidence="4 5">
    <name type="scientific">Octadecabacter antarcticus 307</name>
    <dbReference type="NCBI Taxonomy" id="391626"/>
    <lineage>
        <taxon>Bacteria</taxon>
        <taxon>Pseudomonadati</taxon>
        <taxon>Pseudomonadota</taxon>
        <taxon>Alphaproteobacteria</taxon>
        <taxon>Rhodobacterales</taxon>
        <taxon>Roseobacteraceae</taxon>
        <taxon>Octadecabacter</taxon>
    </lineage>
</organism>
<dbReference type="AlphaFoldDB" id="M9R7Z7"/>
<dbReference type="RefSeq" id="WP_015498474.1">
    <property type="nucleotide sequence ID" value="NC_020911.1"/>
</dbReference>
<comment type="similarity">
    <text evidence="1">Belongs to the trimethylamine methyltransferase family.</text>
</comment>
<dbReference type="eggNOG" id="COG5598">
    <property type="taxonomic scope" value="Bacteria"/>
</dbReference>